<dbReference type="Proteomes" id="UP000481030">
    <property type="component" value="Unassembled WGS sequence"/>
</dbReference>
<feature type="transmembrane region" description="Helical" evidence="1">
    <location>
        <begin position="6"/>
        <end position="23"/>
    </location>
</feature>
<dbReference type="AlphaFoldDB" id="A0A6L3V2Z7"/>
<dbReference type="EMBL" id="WBOS01000007">
    <property type="protein sequence ID" value="KAB2333310.1"/>
    <property type="molecule type" value="Genomic_DNA"/>
</dbReference>
<comment type="caution">
    <text evidence="2">The sequence shown here is derived from an EMBL/GenBank/DDBJ whole genome shotgun (WGS) entry which is preliminary data.</text>
</comment>
<dbReference type="RefSeq" id="WP_151535734.1">
    <property type="nucleotide sequence ID" value="NZ_WBOS01000007.1"/>
</dbReference>
<accession>A0A6L3V2Z7</accession>
<keyword evidence="1" id="KW-0472">Membrane</keyword>
<organism evidence="2 3">
    <name type="scientific">Cytobacillus depressus</name>
    <dbReference type="NCBI Taxonomy" id="1602942"/>
    <lineage>
        <taxon>Bacteria</taxon>
        <taxon>Bacillati</taxon>
        <taxon>Bacillota</taxon>
        <taxon>Bacilli</taxon>
        <taxon>Bacillales</taxon>
        <taxon>Bacillaceae</taxon>
        <taxon>Cytobacillus</taxon>
    </lineage>
</organism>
<name>A0A6L3V2Z7_9BACI</name>
<evidence type="ECO:0000256" key="1">
    <source>
        <dbReference type="SAM" id="Phobius"/>
    </source>
</evidence>
<gene>
    <name evidence="2" type="ORF">F7731_15745</name>
</gene>
<proteinExistence type="predicted"/>
<evidence type="ECO:0000313" key="3">
    <source>
        <dbReference type="Proteomes" id="UP000481030"/>
    </source>
</evidence>
<reference evidence="2 3" key="1">
    <citation type="journal article" date="2016" name="Antonie Van Leeuwenhoek">
        <title>Bacillus depressus sp. nov., isolated from soil of a sunflower field.</title>
        <authorList>
            <person name="Wei X."/>
            <person name="Xin D."/>
            <person name="Xin Y."/>
            <person name="Zhang H."/>
            <person name="Wang T."/>
            <person name="Zhang J."/>
        </authorList>
    </citation>
    <scope>NUCLEOTIDE SEQUENCE [LARGE SCALE GENOMIC DNA]</scope>
    <source>
        <strain evidence="2 3">BZ1</strain>
    </source>
</reference>
<keyword evidence="3" id="KW-1185">Reference proteome</keyword>
<keyword evidence="1" id="KW-0812">Transmembrane</keyword>
<keyword evidence="1" id="KW-1133">Transmembrane helix</keyword>
<sequence length="51" mass="5474">MLISVILGALIFGYAALTVYRFVKRSKMGKCAGCSMSKNCSSSCSFPSTKE</sequence>
<evidence type="ECO:0000313" key="2">
    <source>
        <dbReference type="EMBL" id="KAB2333310.1"/>
    </source>
</evidence>
<dbReference type="OrthoDB" id="2326035at2"/>
<dbReference type="Pfam" id="PF12669">
    <property type="entry name" value="FeoB_associated"/>
    <property type="match status" value="1"/>
</dbReference>
<protein>
    <submittedName>
        <fullName evidence="2">FeoB-associated Cys-rich membrane protein</fullName>
    </submittedName>
</protein>